<evidence type="ECO:0000256" key="1">
    <source>
        <dbReference type="ARBA" id="ARBA00022679"/>
    </source>
</evidence>
<dbReference type="PANTHER" id="PTHR43877">
    <property type="entry name" value="AMINOALKYLPHOSPHONATE N-ACETYLTRANSFERASE-RELATED-RELATED"/>
    <property type="match status" value="1"/>
</dbReference>
<evidence type="ECO:0000313" key="5">
    <source>
        <dbReference type="Proteomes" id="UP000245396"/>
    </source>
</evidence>
<dbReference type="SUPFAM" id="SSF55729">
    <property type="entry name" value="Acyl-CoA N-acyltransferases (Nat)"/>
    <property type="match status" value="1"/>
</dbReference>
<dbReference type="InterPro" id="IPR050832">
    <property type="entry name" value="Bact_Acetyltransf"/>
</dbReference>
<evidence type="ECO:0000259" key="3">
    <source>
        <dbReference type="PROSITE" id="PS51186"/>
    </source>
</evidence>
<dbReference type="PROSITE" id="PS51186">
    <property type="entry name" value="GNAT"/>
    <property type="match status" value="1"/>
</dbReference>
<dbReference type="InterPro" id="IPR016181">
    <property type="entry name" value="Acyl_CoA_acyltransferase"/>
</dbReference>
<dbReference type="STRING" id="1192868.GCA_000304395_04180"/>
<organism evidence="4 5">
    <name type="scientific">Pseudaminobacter salicylatoxidans</name>
    <dbReference type="NCBI Taxonomy" id="93369"/>
    <lineage>
        <taxon>Bacteria</taxon>
        <taxon>Pseudomonadati</taxon>
        <taxon>Pseudomonadota</taxon>
        <taxon>Alphaproteobacteria</taxon>
        <taxon>Hyphomicrobiales</taxon>
        <taxon>Phyllobacteriaceae</taxon>
        <taxon>Pseudaminobacter</taxon>
    </lineage>
</organism>
<dbReference type="CDD" id="cd04301">
    <property type="entry name" value="NAT_SF"/>
    <property type="match status" value="1"/>
</dbReference>
<comment type="caution">
    <text evidence="4">The sequence shown here is derived from an EMBL/GenBank/DDBJ whole genome shotgun (WGS) entry which is preliminary data.</text>
</comment>
<proteinExistence type="predicted"/>
<sequence length="163" mass="17775">MTSDFRLIDGTATHVDAAAAIWAEATARRDGEADVAALELARPIIQRILDSSPRAFLPVALARDDAAVAFAAVAPVEETGERDAEVHYLGVAPLWWGRGVGSFLLKGVMGELKVRGFAQARLSVYADNPGALRLYERMGWQVHGVGKIHPRSGRIEREYRLVL</sequence>
<accession>A0A316BSN7</accession>
<dbReference type="InterPro" id="IPR000182">
    <property type="entry name" value="GNAT_dom"/>
</dbReference>
<evidence type="ECO:0000256" key="2">
    <source>
        <dbReference type="ARBA" id="ARBA00023315"/>
    </source>
</evidence>
<gene>
    <name evidence="4" type="ORF">C7441_1184</name>
</gene>
<dbReference type="EMBL" id="QGGG01000018">
    <property type="protein sequence ID" value="PWJ76892.1"/>
    <property type="molecule type" value="Genomic_DNA"/>
</dbReference>
<dbReference type="Proteomes" id="UP000245396">
    <property type="component" value="Unassembled WGS sequence"/>
</dbReference>
<dbReference type="AlphaFoldDB" id="A0A316BSN7"/>
<keyword evidence="2" id="KW-0012">Acyltransferase</keyword>
<dbReference type="Gene3D" id="3.40.630.30">
    <property type="match status" value="1"/>
</dbReference>
<feature type="domain" description="N-acetyltransferase" evidence="3">
    <location>
        <begin position="5"/>
        <end position="163"/>
    </location>
</feature>
<reference evidence="4 5" key="1">
    <citation type="submission" date="2018-05" db="EMBL/GenBank/DDBJ databases">
        <title>Genomic Encyclopedia of Type Strains, Phase IV (KMG-IV): sequencing the most valuable type-strain genomes for metagenomic binning, comparative biology and taxonomic classification.</title>
        <authorList>
            <person name="Goeker M."/>
        </authorList>
    </citation>
    <scope>NUCLEOTIDE SEQUENCE [LARGE SCALE GENOMIC DNA]</scope>
    <source>
        <strain evidence="4 5">DSM 6986</strain>
    </source>
</reference>
<dbReference type="PANTHER" id="PTHR43877:SF2">
    <property type="entry name" value="AMINOALKYLPHOSPHONATE N-ACETYLTRANSFERASE-RELATED"/>
    <property type="match status" value="1"/>
</dbReference>
<keyword evidence="5" id="KW-1185">Reference proteome</keyword>
<evidence type="ECO:0000313" key="4">
    <source>
        <dbReference type="EMBL" id="PWJ76892.1"/>
    </source>
</evidence>
<keyword evidence="1 4" id="KW-0808">Transferase</keyword>
<dbReference type="GO" id="GO:0016747">
    <property type="term" value="F:acyltransferase activity, transferring groups other than amino-acyl groups"/>
    <property type="evidence" value="ECO:0007669"/>
    <property type="project" value="InterPro"/>
</dbReference>
<name>A0A316BSN7_PSESE</name>
<dbReference type="Pfam" id="PF00583">
    <property type="entry name" value="Acetyltransf_1"/>
    <property type="match status" value="1"/>
</dbReference>
<protein>
    <submittedName>
        <fullName evidence="4">Acetyltransferase (GNAT) family protein</fullName>
    </submittedName>
</protein>